<dbReference type="AlphaFoldDB" id="A0A0W0HXU6"/>
<evidence type="ECO:0000313" key="1">
    <source>
        <dbReference type="EMBL" id="KTB65550.1"/>
    </source>
</evidence>
<sequence>MDIPQIGAHLREHHYCHRRDFRQLLKVEPGEEQSFRAYWANLVRDEAFKEYTHRERRILRYRLSPSRQLQIDRTTAFKSPVTYAINYRQGVNHLSYSEEGFIEHPLMQKLLATDLAVIEPHLGPHAYTIDIHQFRVRAEGPLASPTTSGIHQDGLDWVFMHFIGQSNTVPVVSEVFTAEAEHSRVLNLAMEQFLETIVINDRGLYHRAGAVRPQADSAPAWRDVLLVSLRGVTADDVRLEDEVQPA</sequence>
<organism evidence="1 2">
    <name type="scientific">Pseudomonas fluorescens ICMP 11288</name>
    <dbReference type="NCBI Taxonomy" id="1198309"/>
    <lineage>
        <taxon>Bacteria</taxon>
        <taxon>Pseudomonadati</taxon>
        <taxon>Pseudomonadota</taxon>
        <taxon>Gammaproteobacteria</taxon>
        <taxon>Pseudomonadales</taxon>
        <taxon>Pseudomonadaceae</taxon>
        <taxon>Pseudomonas</taxon>
    </lineage>
</organism>
<protein>
    <recommendedName>
        <fullName evidence="3">2OG-Fe dioxygenase family protein</fullName>
    </recommendedName>
</protein>
<name>A0A0W0HXU6_PSEFL</name>
<accession>A0A0W0HXU6</accession>
<dbReference type="Pfam" id="PF10014">
    <property type="entry name" value="2OG-Fe_Oxy_2"/>
    <property type="match status" value="1"/>
</dbReference>
<dbReference type="EMBL" id="LKEF01000017">
    <property type="protein sequence ID" value="KTB65550.1"/>
    <property type="molecule type" value="Genomic_DNA"/>
</dbReference>
<reference evidence="1 2" key="1">
    <citation type="submission" date="2015-09" db="EMBL/GenBank/DDBJ databases">
        <title>Genome sequence of ICMP 11288.</title>
        <authorList>
            <person name="Visnovsky S."/>
            <person name="Lu A."/>
            <person name="Panda P."/>
            <person name="Pitman A."/>
        </authorList>
    </citation>
    <scope>NUCLEOTIDE SEQUENCE [LARGE SCALE GENOMIC DNA]</scope>
    <source>
        <strain evidence="1 2">ICMP 11288</strain>
    </source>
</reference>
<dbReference type="Proteomes" id="UP000054197">
    <property type="component" value="Unassembled WGS sequence"/>
</dbReference>
<proteinExistence type="predicted"/>
<dbReference type="Gene3D" id="2.60.120.620">
    <property type="entry name" value="q2cbj1_9rhob like domain"/>
    <property type="match status" value="1"/>
</dbReference>
<evidence type="ECO:0000313" key="2">
    <source>
        <dbReference type="Proteomes" id="UP000054197"/>
    </source>
</evidence>
<dbReference type="RefSeq" id="WP_058420122.1">
    <property type="nucleotide sequence ID" value="NZ_LKEF01000017.1"/>
</dbReference>
<evidence type="ECO:0008006" key="3">
    <source>
        <dbReference type="Google" id="ProtNLM"/>
    </source>
</evidence>
<gene>
    <name evidence="1" type="ORF">AO063_15110</name>
</gene>
<dbReference type="InterPro" id="IPR018724">
    <property type="entry name" value="2OG-Fe_dioxygenase"/>
</dbReference>
<dbReference type="GO" id="GO:0051213">
    <property type="term" value="F:dioxygenase activity"/>
    <property type="evidence" value="ECO:0007669"/>
    <property type="project" value="InterPro"/>
</dbReference>
<comment type="caution">
    <text evidence="1">The sequence shown here is derived from an EMBL/GenBank/DDBJ whole genome shotgun (WGS) entry which is preliminary data.</text>
</comment>